<proteinExistence type="inferred from homology"/>
<dbReference type="PROSITE" id="PS50106">
    <property type="entry name" value="PDZ"/>
    <property type="match status" value="1"/>
</dbReference>
<sequence length="502" mass="56633">MNSDISMEFNLASFSLYSRKGTIHLNPDQSSQSDEKKTHYITLRHFIISIFITIILTLLVTSSLFYLYIQYNQQNQVQANSQKLSKVYELIANDYYKKQDKDELVNQAIKGMTNSLHDPYTEYLTKEETDSFNENISGDFVGIGAEMEQKGDKIYIATPLKDSPAEKAGLKPKDELVKIDNKSIKGQKLSAIIPKVRGKKGSEVQLTIQRNNDQKTFSIKRDTVHVESVKHEKHQGVDVFKISKFQQGTSGELKLAIQDALQKGSKHIILDLRNNPGGLLDEAVKMANIFLEKDQVVVQLEKDGQNEKIRTSNAPLKNIDQVNVSILLNKGSASASEVFAGALKDHKIAQIYGETSFGKGIVQTTREFSDGSLLKFTEMKWLTPHHHYIHNKGIAPDVQIKGAAYEDIKEIPNDQVFKLGDDNVNVRSIKIGLKALNYDINNLNNFYDESLEQAVISFQKQNNIPVNGEFDSETNRAFIEQLVQKSSKEDSVLDKMIQKLKS</sequence>
<dbReference type="InterPro" id="IPR036365">
    <property type="entry name" value="PGBD-like_sf"/>
</dbReference>
<evidence type="ECO:0000256" key="6">
    <source>
        <dbReference type="ARBA" id="ARBA00022801"/>
    </source>
</evidence>
<dbReference type="SUPFAM" id="SSF52096">
    <property type="entry name" value="ClpP/crotonase"/>
    <property type="match status" value="1"/>
</dbReference>
<dbReference type="FunFam" id="2.30.42.10:FF:000063">
    <property type="entry name" value="Peptidase, S41 family"/>
    <property type="match status" value="1"/>
</dbReference>
<dbReference type="Pfam" id="PF13180">
    <property type="entry name" value="PDZ_2"/>
    <property type="match status" value="1"/>
</dbReference>
<evidence type="ECO:0000256" key="9">
    <source>
        <dbReference type="RuleBase" id="RU004404"/>
    </source>
</evidence>
<gene>
    <name evidence="12" type="ORF">DOS83_03245</name>
</gene>
<dbReference type="PANTHER" id="PTHR32060">
    <property type="entry name" value="TAIL-SPECIFIC PROTEASE"/>
    <property type="match status" value="1"/>
</dbReference>
<dbReference type="NCBIfam" id="TIGR00225">
    <property type="entry name" value="prc"/>
    <property type="match status" value="1"/>
</dbReference>
<keyword evidence="4 9" id="KW-0645">Protease</keyword>
<dbReference type="SMART" id="SM00228">
    <property type="entry name" value="PDZ"/>
    <property type="match status" value="1"/>
</dbReference>
<dbReference type="CDD" id="cd07560">
    <property type="entry name" value="Peptidase_S41_CPP"/>
    <property type="match status" value="1"/>
</dbReference>
<evidence type="ECO:0000256" key="7">
    <source>
        <dbReference type="ARBA" id="ARBA00022825"/>
    </source>
</evidence>
<dbReference type="Gene3D" id="2.30.42.10">
    <property type="match status" value="1"/>
</dbReference>
<feature type="domain" description="PDZ" evidence="11">
    <location>
        <begin position="129"/>
        <end position="223"/>
    </location>
</feature>
<dbReference type="Pfam" id="PF01471">
    <property type="entry name" value="PG_binding_1"/>
    <property type="match status" value="1"/>
</dbReference>
<evidence type="ECO:0000256" key="1">
    <source>
        <dbReference type="ARBA" id="ARBA00004162"/>
    </source>
</evidence>
<dbReference type="InterPro" id="IPR001478">
    <property type="entry name" value="PDZ"/>
</dbReference>
<dbReference type="Gene3D" id="1.10.101.10">
    <property type="entry name" value="PGBD-like superfamily/PGBD"/>
    <property type="match status" value="1"/>
</dbReference>
<dbReference type="GO" id="GO:0007165">
    <property type="term" value="P:signal transduction"/>
    <property type="evidence" value="ECO:0007669"/>
    <property type="project" value="TreeGrafter"/>
</dbReference>
<feature type="transmembrane region" description="Helical" evidence="10">
    <location>
        <begin position="46"/>
        <end position="69"/>
    </location>
</feature>
<dbReference type="InterPro" id="IPR036366">
    <property type="entry name" value="PGBDSf"/>
</dbReference>
<dbReference type="InterPro" id="IPR055210">
    <property type="entry name" value="CtpA/B_N"/>
</dbReference>
<dbReference type="InterPro" id="IPR002477">
    <property type="entry name" value="Peptidoglycan-bd-like"/>
</dbReference>
<dbReference type="Pfam" id="PF03572">
    <property type="entry name" value="Peptidase_S41"/>
    <property type="match status" value="1"/>
</dbReference>
<evidence type="ECO:0000256" key="8">
    <source>
        <dbReference type="ARBA" id="ARBA00022989"/>
    </source>
</evidence>
<reference evidence="12 13" key="1">
    <citation type="journal article" date="2018" name="Vet. Microbiol.">
        <title>Characterisation of Staphylococcus felis isolated from cats using whole genome sequencing.</title>
        <authorList>
            <person name="Worthing K."/>
            <person name="Pang S."/>
            <person name="Trott D.J."/>
            <person name="Abraham S."/>
            <person name="Coombs G.W."/>
            <person name="Jordan D."/>
            <person name="McIntyre L."/>
            <person name="Davies M.R."/>
            <person name="Norris J."/>
        </authorList>
    </citation>
    <scope>NUCLEOTIDE SEQUENCE [LARGE SCALE GENOMIC DNA]</scope>
    <source>
        <strain evidence="12 13">F9</strain>
    </source>
</reference>
<dbReference type="GO" id="GO:0006508">
    <property type="term" value="P:proteolysis"/>
    <property type="evidence" value="ECO:0007669"/>
    <property type="project" value="UniProtKB-KW"/>
</dbReference>
<dbReference type="OrthoDB" id="9812068at2"/>
<evidence type="ECO:0000256" key="2">
    <source>
        <dbReference type="ARBA" id="ARBA00009179"/>
    </source>
</evidence>
<dbReference type="SUPFAM" id="SSF50156">
    <property type="entry name" value="PDZ domain-like"/>
    <property type="match status" value="1"/>
</dbReference>
<dbReference type="GO" id="GO:0004175">
    <property type="term" value="F:endopeptidase activity"/>
    <property type="evidence" value="ECO:0007669"/>
    <property type="project" value="TreeGrafter"/>
</dbReference>
<keyword evidence="5 10" id="KW-0812">Transmembrane</keyword>
<evidence type="ECO:0000256" key="3">
    <source>
        <dbReference type="ARBA" id="ARBA00022029"/>
    </source>
</evidence>
<name>A0A3E0IRG6_9STAP</name>
<dbReference type="Gene3D" id="3.90.226.10">
    <property type="entry name" value="2-enoyl-CoA Hydratase, Chain A, domain 1"/>
    <property type="match status" value="1"/>
</dbReference>
<evidence type="ECO:0000313" key="12">
    <source>
        <dbReference type="EMBL" id="REH98608.1"/>
    </source>
</evidence>
<dbReference type="AlphaFoldDB" id="A0A3E0IRG6"/>
<dbReference type="InterPro" id="IPR036034">
    <property type="entry name" value="PDZ_sf"/>
</dbReference>
<dbReference type="Proteomes" id="UP000256562">
    <property type="component" value="Unassembled WGS sequence"/>
</dbReference>
<dbReference type="CDD" id="cd06782">
    <property type="entry name" value="cpPDZ_CPP-like"/>
    <property type="match status" value="1"/>
</dbReference>
<dbReference type="SMART" id="SM00245">
    <property type="entry name" value="TSPc"/>
    <property type="match status" value="1"/>
</dbReference>
<dbReference type="Gene3D" id="3.30.750.44">
    <property type="match status" value="1"/>
</dbReference>
<dbReference type="GO" id="GO:0030288">
    <property type="term" value="C:outer membrane-bounded periplasmic space"/>
    <property type="evidence" value="ECO:0007669"/>
    <property type="project" value="TreeGrafter"/>
</dbReference>
<evidence type="ECO:0000256" key="4">
    <source>
        <dbReference type="ARBA" id="ARBA00022670"/>
    </source>
</evidence>
<evidence type="ECO:0000256" key="5">
    <source>
        <dbReference type="ARBA" id="ARBA00022692"/>
    </source>
</evidence>
<dbReference type="InterPro" id="IPR005151">
    <property type="entry name" value="Tail-specific_protease"/>
</dbReference>
<accession>A0A3E0IRG6</accession>
<dbReference type="GO" id="GO:0005886">
    <property type="term" value="C:plasma membrane"/>
    <property type="evidence" value="ECO:0007669"/>
    <property type="project" value="UniProtKB-SubCell"/>
</dbReference>
<keyword evidence="8 10" id="KW-1133">Transmembrane helix</keyword>
<organism evidence="12 13">
    <name type="scientific">Staphylococcus felis</name>
    <dbReference type="NCBI Taxonomy" id="46127"/>
    <lineage>
        <taxon>Bacteria</taxon>
        <taxon>Bacillati</taxon>
        <taxon>Bacillota</taxon>
        <taxon>Bacilli</taxon>
        <taxon>Bacillales</taxon>
        <taxon>Staphylococcaceae</taxon>
        <taxon>Staphylococcus</taxon>
    </lineage>
</organism>
<dbReference type="EMBL" id="QKXQ01000136">
    <property type="protein sequence ID" value="REH98608.1"/>
    <property type="molecule type" value="Genomic_DNA"/>
</dbReference>
<dbReference type="FunFam" id="3.30.750.44:FF:000001">
    <property type="entry name" value="S41 family peptidase"/>
    <property type="match status" value="1"/>
</dbReference>
<dbReference type="PANTHER" id="PTHR32060:SF30">
    <property type="entry name" value="CARBOXY-TERMINAL PROCESSING PROTEASE CTPA"/>
    <property type="match status" value="1"/>
</dbReference>
<comment type="caution">
    <text evidence="12">The sequence shown here is derived from an EMBL/GenBank/DDBJ whole genome shotgun (WGS) entry which is preliminary data.</text>
</comment>
<dbReference type="InterPro" id="IPR004447">
    <property type="entry name" value="Peptidase_S41A"/>
</dbReference>
<comment type="subcellular location">
    <subcellularLocation>
        <location evidence="1">Cell membrane</location>
        <topology evidence="1">Single-pass membrane protein</topology>
    </subcellularLocation>
</comment>
<evidence type="ECO:0000259" key="11">
    <source>
        <dbReference type="PROSITE" id="PS50106"/>
    </source>
</evidence>
<comment type="similarity">
    <text evidence="2 9">Belongs to the peptidase S41A family.</text>
</comment>
<keyword evidence="7 9" id="KW-0720">Serine protease</keyword>
<dbReference type="Pfam" id="PF22694">
    <property type="entry name" value="CtpB_N-like"/>
    <property type="match status" value="1"/>
</dbReference>
<dbReference type="SUPFAM" id="SSF47090">
    <property type="entry name" value="PGBD-like"/>
    <property type="match status" value="1"/>
</dbReference>
<dbReference type="GO" id="GO:0008236">
    <property type="term" value="F:serine-type peptidase activity"/>
    <property type="evidence" value="ECO:0007669"/>
    <property type="project" value="UniProtKB-KW"/>
</dbReference>
<keyword evidence="10" id="KW-0472">Membrane</keyword>
<dbReference type="InterPro" id="IPR029045">
    <property type="entry name" value="ClpP/crotonase-like_dom_sf"/>
</dbReference>
<keyword evidence="6 9" id="KW-0378">Hydrolase</keyword>
<evidence type="ECO:0000313" key="13">
    <source>
        <dbReference type="Proteomes" id="UP000256562"/>
    </source>
</evidence>
<evidence type="ECO:0000256" key="10">
    <source>
        <dbReference type="SAM" id="Phobius"/>
    </source>
</evidence>
<protein>
    <recommendedName>
        <fullName evidence="3">Probable CtpA-like serine protease</fullName>
    </recommendedName>
</protein>